<evidence type="ECO:0000256" key="10">
    <source>
        <dbReference type="ARBA" id="ARBA00022842"/>
    </source>
</evidence>
<dbReference type="GO" id="GO:0005634">
    <property type="term" value="C:nucleus"/>
    <property type="evidence" value="ECO:0007669"/>
    <property type="project" value="UniProtKB-SubCell"/>
</dbReference>
<evidence type="ECO:0000256" key="3">
    <source>
        <dbReference type="ARBA" id="ARBA00004123"/>
    </source>
</evidence>
<dbReference type="InterPro" id="IPR043502">
    <property type="entry name" value="DNA/RNA_pol_sf"/>
</dbReference>
<evidence type="ECO:0000313" key="18">
    <source>
        <dbReference type="Proteomes" id="UP000790347"/>
    </source>
</evidence>
<feature type="region of interest" description="Disordered" evidence="15">
    <location>
        <begin position="434"/>
        <end position="511"/>
    </location>
</feature>
<dbReference type="AlphaFoldDB" id="A0A922LC50"/>
<feature type="compositionally biased region" description="Basic residues" evidence="15">
    <location>
        <begin position="455"/>
        <end position="466"/>
    </location>
</feature>
<keyword evidence="18" id="KW-1185">Reference proteome</keyword>
<dbReference type="PROSITE" id="PS50173">
    <property type="entry name" value="UMUC"/>
    <property type="match status" value="1"/>
</dbReference>
<dbReference type="Gene3D" id="3.30.1490.100">
    <property type="entry name" value="DNA polymerase, Y-family, little finger domain"/>
    <property type="match status" value="1"/>
</dbReference>
<keyword evidence="7" id="KW-0548">Nucleotidyltransferase</keyword>
<dbReference type="Gene3D" id="3.40.1170.60">
    <property type="match status" value="1"/>
</dbReference>
<feature type="compositionally biased region" description="Low complexity" evidence="15">
    <location>
        <begin position="437"/>
        <end position="452"/>
    </location>
</feature>
<evidence type="ECO:0000256" key="1">
    <source>
        <dbReference type="ARBA" id="ARBA00001936"/>
    </source>
</evidence>
<proteinExistence type="inferred from homology"/>
<evidence type="ECO:0000256" key="6">
    <source>
        <dbReference type="ARBA" id="ARBA00022679"/>
    </source>
</evidence>
<dbReference type="InterPro" id="IPR036775">
    <property type="entry name" value="DNA_pol_Y-fam_lit_finger_sf"/>
</dbReference>
<name>A0A922LC50_DERFA</name>
<dbReference type="PANTHER" id="PTHR45873:SF1">
    <property type="entry name" value="DNA POLYMERASE ETA"/>
    <property type="match status" value="1"/>
</dbReference>
<keyword evidence="12" id="KW-0539">Nucleus</keyword>
<feature type="domain" description="UmuC" evidence="16">
    <location>
        <begin position="8"/>
        <end position="253"/>
    </location>
</feature>
<dbReference type="InterPro" id="IPR052230">
    <property type="entry name" value="DNA_polymerase_eta"/>
</dbReference>
<protein>
    <recommendedName>
        <fullName evidence="13">DNA polymerase eta</fullName>
        <ecNumber evidence="5">2.7.7.7</ecNumber>
    </recommendedName>
</protein>
<gene>
    <name evidence="17" type="ORF">DERF_006432</name>
</gene>
<comment type="subcellular location">
    <subcellularLocation>
        <location evidence="3">Nucleus</location>
    </subcellularLocation>
</comment>
<organism evidence="17 18">
    <name type="scientific">Dermatophagoides farinae</name>
    <name type="common">American house dust mite</name>
    <dbReference type="NCBI Taxonomy" id="6954"/>
    <lineage>
        <taxon>Eukaryota</taxon>
        <taxon>Metazoa</taxon>
        <taxon>Ecdysozoa</taxon>
        <taxon>Arthropoda</taxon>
        <taxon>Chelicerata</taxon>
        <taxon>Arachnida</taxon>
        <taxon>Acari</taxon>
        <taxon>Acariformes</taxon>
        <taxon>Sarcoptiformes</taxon>
        <taxon>Astigmata</taxon>
        <taxon>Psoroptidia</taxon>
        <taxon>Analgoidea</taxon>
        <taxon>Pyroglyphidae</taxon>
        <taxon>Dermatophagoidinae</taxon>
        <taxon>Dermatophagoides</taxon>
    </lineage>
</organism>
<evidence type="ECO:0000256" key="8">
    <source>
        <dbReference type="ARBA" id="ARBA00022723"/>
    </source>
</evidence>
<dbReference type="GO" id="GO:0042276">
    <property type="term" value="P:error-prone translesion synthesis"/>
    <property type="evidence" value="ECO:0007669"/>
    <property type="project" value="TreeGrafter"/>
</dbReference>
<accession>A0A922LC50</accession>
<sequence>MSNCNRIIALIDMDCFYVQCEQRLEPDKWLKPCAVAQYNNWKGGGIIAVNYEARSFGIKRGMRGDQAKQLCPELHIFRVPDENGKAKLDKYRDASTEVFQAIADFIDEQEKTMETDDLVILERASVDEAFLDLTKMIDAKPLMLPDLDDLTSFNTKLEFDNHSMAEWFYRFENGTVNHQEDIRLVMAAIFVGQIRQKILERTQFKCSAGISHNKMLSKLACGLNKPNAQTILPMMAVPSLFKRIDISDVRLLGGKLGRQIKEIFDIQTMYQLSQLNRFVLNEKFDDKTAEWLYDLANGFDNEQVSDRRLTKSLGCGKNFRGKNALNRIEDVDHWIKALLKELYERMMKDREMNDRLAKLLIVGYYTAGKGHCHRSITIDITSGNYPLSERIAADIMQQLRQNLLIQPTYLVVIMEWKKLKNFFPKIDRNTFVEHQSTKNQSIQPQQQQQSDHQPNKKSKSPMKKRPPITNVQSNTMDRYLNQQQRPTTSTAVNNTKADDKIDLNDPNVRQT</sequence>
<comment type="caution">
    <text evidence="17">The sequence shown here is derived from an EMBL/GenBank/DDBJ whole genome shotgun (WGS) entry which is preliminary data.</text>
</comment>
<keyword evidence="10" id="KW-0460">Magnesium</keyword>
<dbReference type="Proteomes" id="UP000790347">
    <property type="component" value="Unassembled WGS sequence"/>
</dbReference>
<dbReference type="GO" id="GO:0003684">
    <property type="term" value="F:damaged DNA binding"/>
    <property type="evidence" value="ECO:0007669"/>
    <property type="project" value="InterPro"/>
</dbReference>
<reference evidence="17" key="1">
    <citation type="submission" date="2013-05" db="EMBL/GenBank/DDBJ databases">
        <authorList>
            <person name="Yim A.K.Y."/>
            <person name="Chan T.F."/>
            <person name="Ji K.M."/>
            <person name="Liu X.Y."/>
            <person name="Zhou J.W."/>
            <person name="Li R.Q."/>
            <person name="Yang K.Y."/>
            <person name="Li J."/>
            <person name="Li M."/>
            <person name="Law P.T.W."/>
            <person name="Wu Y.L."/>
            <person name="Cai Z.L."/>
            <person name="Qin H."/>
            <person name="Bao Y."/>
            <person name="Leung R.K.K."/>
            <person name="Ng P.K.S."/>
            <person name="Zou J."/>
            <person name="Zhong X.J."/>
            <person name="Ran P.X."/>
            <person name="Zhong N.S."/>
            <person name="Liu Z.G."/>
            <person name="Tsui S.K.W."/>
        </authorList>
    </citation>
    <scope>NUCLEOTIDE SEQUENCE</scope>
    <source>
        <strain evidence="17">Derf</strain>
        <tissue evidence="17">Whole organism</tissue>
    </source>
</reference>
<dbReference type="InterPro" id="IPR043128">
    <property type="entry name" value="Rev_trsase/Diguanyl_cyclase"/>
</dbReference>
<evidence type="ECO:0000256" key="9">
    <source>
        <dbReference type="ARBA" id="ARBA00022763"/>
    </source>
</evidence>
<evidence type="ECO:0000313" key="17">
    <source>
        <dbReference type="EMBL" id="KAH9522880.1"/>
    </source>
</evidence>
<keyword evidence="9" id="KW-0227">DNA damage</keyword>
<evidence type="ECO:0000256" key="14">
    <source>
        <dbReference type="ARBA" id="ARBA00049244"/>
    </source>
</evidence>
<evidence type="ECO:0000256" key="4">
    <source>
        <dbReference type="ARBA" id="ARBA00010945"/>
    </source>
</evidence>
<dbReference type="PANTHER" id="PTHR45873">
    <property type="entry name" value="DNA POLYMERASE ETA"/>
    <property type="match status" value="1"/>
</dbReference>
<dbReference type="FunFam" id="1.10.150.20:FF:000014">
    <property type="entry name" value="Polymerase (DNA directed), eta"/>
    <property type="match status" value="1"/>
</dbReference>
<dbReference type="PIRSF" id="PIRSF036603">
    <property type="entry name" value="DPol_eta"/>
    <property type="match status" value="1"/>
</dbReference>
<dbReference type="GO" id="GO:0003887">
    <property type="term" value="F:DNA-directed DNA polymerase activity"/>
    <property type="evidence" value="ECO:0007669"/>
    <property type="project" value="UniProtKB-EC"/>
</dbReference>
<comment type="cofactor">
    <cofactor evidence="1">
        <name>Mn(2+)</name>
        <dbReference type="ChEBI" id="CHEBI:29035"/>
    </cofactor>
</comment>
<evidence type="ECO:0000256" key="15">
    <source>
        <dbReference type="SAM" id="MobiDB-lite"/>
    </source>
</evidence>
<keyword evidence="6" id="KW-0808">Transferase</keyword>
<evidence type="ECO:0000256" key="12">
    <source>
        <dbReference type="ARBA" id="ARBA00023242"/>
    </source>
</evidence>
<dbReference type="Gene3D" id="1.10.150.20">
    <property type="entry name" value="5' to 3' exonuclease, C-terminal subdomain"/>
    <property type="match status" value="1"/>
</dbReference>
<dbReference type="GO" id="GO:0046872">
    <property type="term" value="F:metal ion binding"/>
    <property type="evidence" value="ECO:0007669"/>
    <property type="project" value="UniProtKB-KW"/>
</dbReference>
<dbReference type="GO" id="GO:0009411">
    <property type="term" value="P:response to UV"/>
    <property type="evidence" value="ECO:0007669"/>
    <property type="project" value="UniProtKB-ARBA"/>
</dbReference>
<dbReference type="GO" id="GO:0006281">
    <property type="term" value="P:DNA repair"/>
    <property type="evidence" value="ECO:0007669"/>
    <property type="project" value="UniProtKB-KW"/>
</dbReference>
<feature type="compositionally biased region" description="Polar residues" evidence="15">
    <location>
        <begin position="469"/>
        <end position="495"/>
    </location>
</feature>
<dbReference type="SUPFAM" id="SSF56672">
    <property type="entry name" value="DNA/RNA polymerases"/>
    <property type="match status" value="1"/>
</dbReference>
<dbReference type="InterPro" id="IPR001126">
    <property type="entry name" value="UmuC"/>
</dbReference>
<evidence type="ECO:0000256" key="7">
    <source>
        <dbReference type="ARBA" id="ARBA00022695"/>
    </source>
</evidence>
<dbReference type="Pfam" id="PF00817">
    <property type="entry name" value="IMS"/>
    <property type="match status" value="1"/>
</dbReference>
<dbReference type="EMBL" id="ASGP02000002">
    <property type="protein sequence ID" value="KAH9522880.1"/>
    <property type="molecule type" value="Genomic_DNA"/>
</dbReference>
<comment type="similarity">
    <text evidence="4">Belongs to the DNA polymerase type-Y family.</text>
</comment>
<evidence type="ECO:0000259" key="16">
    <source>
        <dbReference type="PROSITE" id="PS50173"/>
    </source>
</evidence>
<comment type="catalytic activity">
    <reaction evidence="14">
        <text>DNA(n) + a 2'-deoxyribonucleoside 5'-triphosphate = DNA(n+1) + diphosphate</text>
        <dbReference type="Rhea" id="RHEA:22508"/>
        <dbReference type="Rhea" id="RHEA-COMP:17339"/>
        <dbReference type="Rhea" id="RHEA-COMP:17340"/>
        <dbReference type="ChEBI" id="CHEBI:33019"/>
        <dbReference type="ChEBI" id="CHEBI:61560"/>
        <dbReference type="ChEBI" id="CHEBI:173112"/>
        <dbReference type="EC" id="2.7.7.7"/>
    </reaction>
</comment>
<evidence type="ECO:0000256" key="11">
    <source>
        <dbReference type="ARBA" id="ARBA00023204"/>
    </source>
</evidence>
<dbReference type="GO" id="GO:0035861">
    <property type="term" value="C:site of double-strand break"/>
    <property type="evidence" value="ECO:0007669"/>
    <property type="project" value="TreeGrafter"/>
</dbReference>
<dbReference type="EC" id="2.7.7.7" evidence="5"/>
<reference evidence="17" key="2">
    <citation type="journal article" date="2022" name="Res Sq">
        <title>Comparative Genomics Reveals Insights into the Divergent Evolution of Astigmatic Mites and Household Pest Adaptations.</title>
        <authorList>
            <person name="Xiong Q."/>
            <person name="Wan A.T.-Y."/>
            <person name="Liu X.-Y."/>
            <person name="Fung C.S.-H."/>
            <person name="Xiao X."/>
            <person name="Malainual N."/>
            <person name="Hou J."/>
            <person name="Wang L."/>
            <person name="Wang M."/>
            <person name="Yang K."/>
            <person name="Cui Y."/>
            <person name="Leung E."/>
            <person name="Nong W."/>
            <person name="Shin S.-K."/>
            <person name="Au S."/>
            <person name="Jeong K.Y."/>
            <person name="Chew F.T."/>
            <person name="Hui J."/>
            <person name="Leung T.F."/>
            <person name="Tungtrongchitr A."/>
            <person name="Zhong N."/>
            <person name="Liu Z."/>
            <person name="Tsui S."/>
        </authorList>
    </citation>
    <scope>NUCLEOTIDE SEQUENCE</scope>
    <source>
        <strain evidence="17">Derf</strain>
        <tissue evidence="17">Whole organism</tissue>
    </source>
</reference>
<keyword evidence="11" id="KW-0234">DNA repair</keyword>
<dbReference type="GO" id="GO:0005657">
    <property type="term" value="C:replication fork"/>
    <property type="evidence" value="ECO:0007669"/>
    <property type="project" value="TreeGrafter"/>
</dbReference>
<evidence type="ECO:0000256" key="13">
    <source>
        <dbReference type="ARBA" id="ARBA00044975"/>
    </source>
</evidence>
<dbReference type="Pfam" id="PF21704">
    <property type="entry name" value="POLH-Rev1_HhH"/>
    <property type="match status" value="1"/>
</dbReference>
<evidence type="ECO:0000256" key="2">
    <source>
        <dbReference type="ARBA" id="ARBA00001946"/>
    </source>
</evidence>
<dbReference type="Gene3D" id="3.30.70.270">
    <property type="match status" value="1"/>
</dbReference>
<keyword evidence="8" id="KW-0479">Metal-binding</keyword>
<evidence type="ECO:0000256" key="5">
    <source>
        <dbReference type="ARBA" id="ARBA00012417"/>
    </source>
</evidence>
<comment type="cofactor">
    <cofactor evidence="2">
        <name>Mg(2+)</name>
        <dbReference type="ChEBI" id="CHEBI:18420"/>
    </cofactor>
</comment>
<dbReference type="FunFam" id="3.40.1170.60:FF:000003">
    <property type="entry name" value="DNA polymerase eta"/>
    <property type="match status" value="1"/>
</dbReference>
<dbReference type="SUPFAM" id="SSF100879">
    <property type="entry name" value="Lesion bypass DNA polymerase (Y-family), little finger domain"/>
    <property type="match status" value="1"/>
</dbReference>